<protein>
    <recommendedName>
        <fullName evidence="8">Pentatricopeptide repeat-containing protein</fullName>
    </recommendedName>
</protein>
<comment type="subunit">
    <text evidence="4">Binds to mitochondrial small subunit 15S rRNA.</text>
</comment>
<dbReference type="InterPro" id="IPR002885">
    <property type="entry name" value="PPR_rpt"/>
</dbReference>
<dbReference type="Pfam" id="PF01535">
    <property type="entry name" value="PPR"/>
    <property type="match status" value="1"/>
</dbReference>
<feature type="repeat" description="PPR" evidence="5">
    <location>
        <begin position="153"/>
        <end position="187"/>
    </location>
</feature>
<accession>A0A9W8M1X4</accession>
<proteinExistence type="inferred from homology"/>
<sequence>MALIRIFAKFGDLQLVNATVNKAGETHGLSWADGIADYIETRAIALARADLPAQASAMLEKSQGYAAAAAQNGCTKPVPPYAVALREIMLAWTRSRDAGKAWSCLSELMALGYGRSAREWNALLDMHAKDMRYRYPLLEQVLARMRNAKVKYSAATYNIMMHGCLLRGLQTRWKEWFERMERDGFQHDTATFTTLLAQLARSGQWNEALKVVQYMRRNKIATMPASVISIERQRNRIEPVMRRFRHQVLRGGEISASEFTAVVKAILDSPKKWAAEAALAIRCLEDGRVAESAVVDALAAQLPGIGTSGILDRPLLSLLQKDAGEVAESFMHGIQDAVLGSKAHQPLAVGAQRRSFVRTLNIVIRFLARGRNWKQVESLVQAASAAEIDTSAPHTLVSLLHWCVRVGCEQPPALQKSISAASFVPPSALATAKLIASTKAGDMAEAQKWFEQLEQQIASFPSVSAFNALLMFAASVQDTALLESKWRQMEMCGIMPDTVSHKTRIFCYSQTDNLLRTRRAYTDMLDFGYPPSAWTVSAMVRCCVRKGDLDLALCVIRHAERVYGSCLNATTYNYVLSRLGQSAKGLQLMRAMFQSMLETPDARLYSCQSDIERDVSREKLRFVDLRILGEKQAGLGSWLLRPSQDHKSSARFRRALVSWITSRAAYSADPIVFEDDSTTTALDNNSNGIVHADAPPPTATTFIIVMRASGKYGQWEDVMWAWRALSLFNQRVSTLSEKYPQAKAHHVVPISRMVGWAALALVKLGHPEAAENLWTEAAEAGTLSPSARKKGMNAMISQLSVR</sequence>
<dbReference type="AlphaFoldDB" id="A0A9W8M1X4"/>
<dbReference type="PANTHER" id="PTHR47447:SF17">
    <property type="entry name" value="OS12G0638900 PROTEIN"/>
    <property type="match status" value="1"/>
</dbReference>
<reference evidence="6" key="1">
    <citation type="submission" date="2022-07" db="EMBL/GenBank/DDBJ databases">
        <title>Phylogenomic reconstructions and comparative analyses of Kickxellomycotina fungi.</title>
        <authorList>
            <person name="Reynolds N.K."/>
            <person name="Stajich J.E."/>
            <person name="Barry K."/>
            <person name="Grigoriev I.V."/>
            <person name="Crous P."/>
            <person name="Smith M.E."/>
        </authorList>
    </citation>
    <scope>NUCLEOTIDE SEQUENCE</scope>
    <source>
        <strain evidence="6">NRRL 1566</strain>
    </source>
</reference>
<evidence type="ECO:0008006" key="8">
    <source>
        <dbReference type="Google" id="ProtNLM"/>
    </source>
</evidence>
<comment type="function">
    <text evidence="3">Regulates mitochondrial small subunit maturation by controlling 15S rRNA 5'-end processing. Localizes to the 5' precursor of the 15S rRNA in a position that is subsequently occupied by mS47 in the mature yeast mtSSU. Uses structure and sequence-specific RNA recognition, binding to a single-stranded region of the precursor and specifically recognizing bases -6 to -1. The exchange of Ccm1 for mS47 is coupled to the irreversible removal of precursor rRNA that is accompanied by conformational changes of the mitoribosomal proteins uS5m and mS26. These conformational changes signal completion of 5'-end rRNA processing through protection of the mature 5'-end of the 15S rRNA and stabilization of mS47. The removal of the 5' precursor together with the dissociation of Ccm1 may be catalyzed by the 5'-3' exoribonuclease Pet127. Involved in the specific removal of group I introns in mitochondrial encoded transcripts.</text>
</comment>
<evidence type="ECO:0000313" key="7">
    <source>
        <dbReference type="Proteomes" id="UP001139887"/>
    </source>
</evidence>
<dbReference type="PROSITE" id="PS51375">
    <property type="entry name" value="PPR"/>
    <property type="match status" value="2"/>
</dbReference>
<gene>
    <name evidence="6" type="ORF">IWW36_001533</name>
</gene>
<comment type="similarity">
    <text evidence="1">Belongs to the CCM1 family.</text>
</comment>
<evidence type="ECO:0000256" key="5">
    <source>
        <dbReference type="PROSITE-ProRule" id="PRU00708"/>
    </source>
</evidence>
<evidence type="ECO:0000256" key="4">
    <source>
        <dbReference type="ARBA" id="ARBA00044511"/>
    </source>
</evidence>
<evidence type="ECO:0000313" key="6">
    <source>
        <dbReference type="EMBL" id="KAJ2850907.1"/>
    </source>
</evidence>
<dbReference type="OrthoDB" id="185373at2759"/>
<feature type="repeat" description="PPR" evidence="5">
    <location>
        <begin position="188"/>
        <end position="222"/>
    </location>
</feature>
<evidence type="ECO:0000256" key="1">
    <source>
        <dbReference type="ARBA" id="ARBA00006192"/>
    </source>
</evidence>
<name>A0A9W8M1X4_9FUNG</name>
<dbReference type="NCBIfam" id="TIGR00756">
    <property type="entry name" value="PPR"/>
    <property type="match status" value="1"/>
</dbReference>
<keyword evidence="7" id="KW-1185">Reference proteome</keyword>
<dbReference type="InterPro" id="IPR011990">
    <property type="entry name" value="TPR-like_helical_dom_sf"/>
</dbReference>
<evidence type="ECO:0000256" key="3">
    <source>
        <dbReference type="ARBA" id="ARBA00044493"/>
    </source>
</evidence>
<keyword evidence="2" id="KW-0677">Repeat</keyword>
<dbReference type="Pfam" id="PF13812">
    <property type="entry name" value="PPR_3"/>
    <property type="match status" value="1"/>
</dbReference>
<organism evidence="6 7">
    <name type="scientific">Coemansia brasiliensis</name>
    <dbReference type="NCBI Taxonomy" id="2650707"/>
    <lineage>
        <taxon>Eukaryota</taxon>
        <taxon>Fungi</taxon>
        <taxon>Fungi incertae sedis</taxon>
        <taxon>Zoopagomycota</taxon>
        <taxon>Kickxellomycotina</taxon>
        <taxon>Kickxellomycetes</taxon>
        <taxon>Kickxellales</taxon>
        <taxon>Kickxellaceae</taxon>
        <taxon>Coemansia</taxon>
    </lineage>
</organism>
<dbReference type="Gene3D" id="1.25.40.10">
    <property type="entry name" value="Tetratricopeptide repeat domain"/>
    <property type="match status" value="2"/>
</dbReference>
<evidence type="ECO:0000256" key="2">
    <source>
        <dbReference type="ARBA" id="ARBA00022737"/>
    </source>
</evidence>
<dbReference type="PANTHER" id="PTHR47447">
    <property type="entry name" value="OS03G0856100 PROTEIN"/>
    <property type="match status" value="1"/>
</dbReference>
<comment type="caution">
    <text evidence="6">The sequence shown here is derived from an EMBL/GenBank/DDBJ whole genome shotgun (WGS) entry which is preliminary data.</text>
</comment>
<dbReference type="Proteomes" id="UP001139887">
    <property type="component" value="Unassembled WGS sequence"/>
</dbReference>
<dbReference type="EMBL" id="JANBUW010000021">
    <property type="protein sequence ID" value="KAJ2850907.1"/>
    <property type="molecule type" value="Genomic_DNA"/>
</dbReference>